<gene>
    <name evidence="1" type="ORF">QX249_10905</name>
</gene>
<dbReference type="EMBL" id="JAUHGG010000003">
    <property type="protein sequence ID" value="MDS1821171.1"/>
    <property type="molecule type" value="Genomic_DNA"/>
</dbReference>
<sequence>MNKTQALGYHSRQLIGRKNFFYLKGESEESSSFEFSEKEIINKRTYSFDVGVCRYLDGEFTAVILQAEDGRLAIADMETETGEAYLLPKYITTEDAAKEFLFGLTRVHRNGYKRGYHDHKVEVNNAVMGLMGLIKPEEEPSFVEPAPEY</sequence>
<dbReference type="AlphaFoldDB" id="A0AAW8PY70"/>
<accession>A0AAW8PY70</accession>
<protein>
    <recommendedName>
        <fullName evidence="3">DUF4313 domain-containing protein</fullName>
    </recommendedName>
</protein>
<evidence type="ECO:0000313" key="1">
    <source>
        <dbReference type="EMBL" id="MDS1821171.1"/>
    </source>
</evidence>
<reference evidence="1" key="1">
    <citation type="submission" date="2023-06" db="EMBL/GenBank/DDBJ databases">
        <title>Genomic Diversity of Vibrio spp. and Metagenomic Analysis of Pathogens in Florida Gulf Coastal Waters Following Hurricane Ian.</title>
        <authorList>
            <person name="Brumfield K.D."/>
        </authorList>
    </citation>
    <scope>NUCLEOTIDE SEQUENCE</scope>
    <source>
        <strain evidence="1">WBS2B-138</strain>
    </source>
</reference>
<evidence type="ECO:0000313" key="2">
    <source>
        <dbReference type="Proteomes" id="UP001253193"/>
    </source>
</evidence>
<name>A0AAW8PY70_VIBPH</name>
<comment type="caution">
    <text evidence="1">The sequence shown here is derived from an EMBL/GenBank/DDBJ whole genome shotgun (WGS) entry which is preliminary data.</text>
</comment>
<dbReference type="RefSeq" id="WP_311020028.1">
    <property type="nucleotide sequence ID" value="NZ_JAUHGG010000003.1"/>
</dbReference>
<organism evidence="1 2">
    <name type="scientific">Vibrio parahaemolyticus</name>
    <dbReference type="NCBI Taxonomy" id="670"/>
    <lineage>
        <taxon>Bacteria</taxon>
        <taxon>Pseudomonadati</taxon>
        <taxon>Pseudomonadota</taxon>
        <taxon>Gammaproteobacteria</taxon>
        <taxon>Vibrionales</taxon>
        <taxon>Vibrionaceae</taxon>
        <taxon>Vibrio</taxon>
    </lineage>
</organism>
<proteinExistence type="predicted"/>
<dbReference type="Proteomes" id="UP001253193">
    <property type="component" value="Unassembled WGS sequence"/>
</dbReference>
<evidence type="ECO:0008006" key="3">
    <source>
        <dbReference type="Google" id="ProtNLM"/>
    </source>
</evidence>